<proteinExistence type="inferred from homology"/>
<evidence type="ECO:0000313" key="4">
    <source>
        <dbReference type="Proteomes" id="UP000269276"/>
    </source>
</evidence>
<dbReference type="InterPro" id="IPR002347">
    <property type="entry name" value="SDR_fam"/>
</dbReference>
<evidence type="ECO:0000256" key="1">
    <source>
        <dbReference type="ARBA" id="ARBA00006484"/>
    </source>
</evidence>
<gene>
    <name evidence="3" type="ORF">D0863_07569</name>
</gene>
<protein>
    <recommendedName>
        <fullName evidence="5">NAD(P)-binding protein</fullName>
    </recommendedName>
</protein>
<keyword evidence="2" id="KW-0560">Oxidoreductase</keyword>
<dbReference type="PANTHER" id="PTHR43008">
    <property type="entry name" value="BENZIL REDUCTASE"/>
    <property type="match status" value="1"/>
</dbReference>
<dbReference type="OrthoDB" id="417891at2759"/>
<dbReference type="GO" id="GO:0016616">
    <property type="term" value="F:oxidoreductase activity, acting on the CH-OH group of donors, NAD or NADP as acceptor"/>
    <property type="evidence" value="ECO:0007669"/>
    <property type="project" value="UniProtKB-ARBA"/>
</dbReference>
<reference evidence="3 4" key="1">
    <citation type="journal article" date="2018" name="BMC Genomics">
        <title>Genomic evidence for intraspecific hybridization in a clonal and extremely halotolerant yeast.</title>
        <authorList>
            <person name="Gostincar C."/>
            <person name="Stajich J.E."/>
            <person name="Zupancic J."/>
            <person name="Zalar P."/>
            <person name="Gunde-Cimerman N."/>
        </authorList>
    </citation>
    <scope>NUCLEOTIDE SEQUENCE [LARGE SCALE GENOMIC DNA]</scope>
    <source>
        <strain evidence="3 4">EXF-2682</strain>
    </source>
</reference>
<dbReference type="Proteomes" id="UP000269276">
    <property type="component" value="Unassembled WGS sequence"/>
</dbReference>
<organism evidence="3 4">
    <name type="scientific">Hortaea werneckii</name>
    <name type="common">Black yeast</name>
    <name type="synonym">Cladosporium werneckii</name>
    <dbReference type="NCBI Taxonomy" id="91943"/>
    <lineage>
        <taxon>Eukaryota</taxon>
        <taxon>Fungi</taxon>
        <taxon>Dikarya</taxon>
        <taxon>Ascomycota</taxon>
        <taxon>Pezizomycotina</taxon>
        <taxon>Dothideomycetes</taxon>
        <taxon>Dothideomycetidae</taxon>
        <taxon>Mycosphaerellales</taxon>
        <taxon>Teratosphaeriaceae</taxon>
        <taxon>Hortaea</taxon>
    </lineage>
</organism>
<dbReference type="Pfam" id="PF13561">
    <property type="entry name" value="adh_short_C2"/>
    <property type="match status" value="1"/>
</dbReference>
<evidence type="ECO:0000256" key="2">
    <source>
        <dbReference type="ARBA" id="ARBA00023002"/>
    </source>
</evidence>
<evidence type="ECO:0000313" key="3">
    <source>
        <dbReference type="EMBL" id="RMY67766.1"/>
    </source>
</evidence>
<dbReference type="Gene3D" id="3.40.50.720">
    <property type="entry name" value="NAD(P)-binding Rossmann-like Domain"/>
    <property type="match status" value="1"/>
</dbReference>
<comment type="similarity">
    <text evidence="1">Belongs to the short-chain dehydrogenases/reductases (SDR) family.</text>
</comment>
<evidence type="ECO:0008006" key="5">
    <source>
        <dbReference type="Google" id="ProtNLM"/>
    </source>
</evidence>
<dbReference type="GO" id="GO:0050664">
    <property type="term" value="F:oxidoreductase activity, acting on NAD(P)H, oxygen as acceptor"/>
    <property type="evidence" value="ECO:0007669"/>
    <property type="project" value="TreeGrafter"/>
</dbReference>
<accession>A0A3M7DV62</accession>
<comment type="caution">
    <text evidence="3">The sequence shown here is derived from an EMBL/GenBank/DDBJ whole genome shotgun (WGS) entry which is preliminary data.</text>
</comment>
<dbReference type="PANTHER" id="PTHR43008:SF4">
    <property type="entry name" value="CHAIN DEHYDROGENASE, PUTATIVE (AFU_ORTHOLOGUE AFUA_4G08710)-RELATED"/>
    <property type="match status" value="1"/>
</dbReference>
<dbReference type="EMBL" id="QWIP01000260">
    <property type="protein sequence ID" value="RMY67766.1"/>
    <property type="molecule type" value="Genomic_DNA"/>
</dbReference>
<dbReference type="PRINTS" id="PR00081">
    <property type="entry name" value="GDHRDH"/>
</dbReference>
<dbReference type="SUPFAM" id="SSF51735">
    <property type="entry name" value="NAD(P)-binding Rossmann-fold domains"/>
    <property type="match status" value="1"/>
</dbReference>
<dbReference type="InterPro" id="IPR036291">
    <property type="entry name" value="NAD(P)-bd_dom_sf"/>
</dbReference>
<dbReference type="VEuPathDB" id="FungiDB:BTJ68_08402"/>
<dbReference type="AlphaFoldDB" id="A0A3M7DV62"/>
<name>A0A3M7DV62_HORWE</name>
<sequence>MATTATPQTQSKISLAGKVIAITGANRGIGLGIADCCLSNDAQAVYSIDVGDTGEEWEAVSKRYPGKLHALKADVTREETVTQAVESIIKDAGGLHGMVVNAGRTKHKPALDFTTEEIEQLWNINLYGSFYCARVAARAFIKQNVKGSVVFTASMASYRPNKVRAVFHFRSFQLLTVFRESLQHLMEPAKWAQYGIRVNSVSPGLVKTAMTYWVPQQPDWEQQLKYYGGIPRLAEVEELGGAYVYLLSDAASYTTSIDIPVNGVIGSKFPSTSPSAAVLTLHSLLAIWRRARSWLETSYGFLFRPFHLEFLCQVHVRGPSSVKRMVGNKFRDALSLL</sequence>